<keyword evidence="5" id="KW-0378">Hydrolase</keyword>
<dbReference type="GO" id="GO:0003993">
    <property type="term" value="F:acid phosphatase activity"/>
    <property type="evidence" value="ECO:0007669"/>
    <property type="project" value="UniProtKB-EC"/>
</dbReference>
<accession>A0A232EZD9</accession>
<evidence type="ECO:0000256" key="5">
    <source>
        <dbReference type="ARBA" id="ARBA00022801"/>
    </source>
</evidence>
<evidence type="ECO:0000256" key="7">
    <source>
        <dbReference type="ARBA" id="ARBA00023180"/>
    </source>
</evidence>
<comment type="catalytic activity">
    <reaction evidence="1">
        <text>a phosphate monoester + H2O = an alcohol + phosphate</text>
        <dbReference type="Rhea" id="RHEA:15017"/>
        <dbReference type="ChEBI" id="CHEBI:15377"/>
        <dbReference type="ChEBI" id="CHEBI:30879"/>
        <dbReference type="ChEBI" id="CHEBI:43474"/>
        <dbReference type="ChEBI" id="CHEBI:67140"/>
        <dbReference type="EC" id="3.1.3.2"/>
    </reaction>
</comment>
<comment type="similarity">
    <text evidence="2">Belongs to the histidine acid phosphatase family.</text>
</comment>
<dbReference type="EC" id="3.1.3.2" evidence="3"/>
<dbReference type="Gene3D" id="3.40.50.1240">
    <property type="entry name" value="Phosphoglycerate mutase-like"/>
    <property type="match status" value="1"/>
</dbReference>
<dbReference type="PANTHER" id="PTHR11567">
    <property type="entry name" value="ACID PHOSPHATASE-RELATED"/>
    <property type="match status" value="1"/>
</dbReference>
<evidence type="ECO:0000256" key="1">
    <source>
        <dbReference type="ARBA" id="ARBA00000032"/>
    </source>
</evidence>
<sequence length="369" mass="43613">MRAIKFPAIIVLIECAIRSAGFSYPQLKLLSVVRNIRYNMCNPSEVFRHGDREINDEIGGDLTQVGRLRAYRLGEILRVRYGDFLGEEYEPSRLYARSTEYIRAKMSLQLLLAGLFVPREQQRWHESLDWQPIPFSYARSKEDVLLFPRDCPSFQREMKRFIPSPGFQKLLDPYREMMRNVTIWTGQEMSIPNHMFVLYHKLSSMQALDEPLPKWSRDFFPYGLLLNGTYLEYDTHKYTDWMRRVNGGTLVRKIIDDMLNRTDEKYPRKRDVYLYSGHELNVVSILQSLKIWQPHIPEYSSAVIVELREDRKNYYVKVLYHKGIPPIFKEMQIPGCPSLCPLDRFIELLSDNLPAYDEIICDDKTVKFE</sequence>
<keyword evidence="7" id="KW-0325">Glycoprotein</keyword>
<organism evidence="8 9">
    <name type="scientific">Trichomalopsis sarcophagae</name>
    <dbReference type="NCBI Taxonomy" id="543379"/>
    <lineage>
        <taxon>Eukaryota</taxon>
        <taxon>Metazoa</taxon>
        <taxon>Ecdysozoa</taxon>
        <taxon>Arthropoda</taxon>
        <taxon>Hexapoda</taxon>
        <taxon>Insecta</taxon>
        <taxon>Pterygota</taxon>
        <taxon>Neoptera</taxon>
        <taxon>Endopterygota</taxon>
        <taxon>Hymenoptera</taxon>
        <taxon>Apocrita</taxon>
        <taxon>Proctotrupomorpha</taxon>
        <taxon>Chalcidoidea</taxon>
        <taxon>Pteromalidae</taxon>
        <taxon>Pteromalinae</taxon>
        <taxon>Trichomalopsis</taxon>
    </lineage>
</organism>
<dbReference type="Pfam" id="PF00328">
    <property type="entry name" value="His_Phos_2"/>
    <property type="match status" value="2"/>
</dbReference>
<proteinExistence type="inferred from homology"/>
<gene>
    <name evidence="8" type="ORF">TSAR_005485</name>
</gene>
<dbReference type="SUPFAM" id="SSF53254">
    <property type="entry name" value="Phosphoglycerate mutase-like"/>
    <property type="match status" value="1"/>
</dbReference>
<evidence type="ECO:0000256" key="2">
    <source>
        <dbReference type="ARBA" id="ARBA00005375"/>
    </source>
</evidence>
<protein>
    <recommendedName>
        <fullName evidence="3">acid phosphatase</fullName>
        <ecNumber evidence="3">3.1.3.2</ecNumber>
    </recommendedName>
</protein>
<reference evidence="8 9" key="1">
    <citation type="journal article" date="2017" name="Curr. Biol.">
        <title>The Evolution of Venom by Co-option of Single-Copy Genes.</title>
        <authorList>
            <person name="Martinson E.O."/>
            <person name="Mrinalini"/>
            <person name="Kelkar Y.D."/>
            <person name="Chang C.H."/>
            <person name="Werren J.H."/>
        </authorList>
    </citation>
    <scope>NUCLEOTIDE SEQUENCE [LARGE SCALE GENOMIC DNA]</scope>
    <source>
        <strain evidence="8 9">Alberta</strain>
        <tissue evidence="8">Whole body</tissue>
    </source>
</reference>
<name>A0A232EZD9_9HYME</name>
<comment type="caution">
    <text evidence="8">The sequence shown here is derived from an EMBL/GenBank/DDBJ whole genome shotgun (WGS) entry which is preliminary data.</text>
</comment>
<dbReference type="STRING" id="543379.A0A232EZD9"/>
<keyword evidence="4" id="KW-0732">Signal</keyword>
<dbReference type="CDD" id="cd07061">
    <property type="entry name" value="HP_HAP_like"/>
    <property type="match status" value="1"/>
</dbReference>
<evidence type="ECO:0000256" key="6">
    <source>
        <dbReference type="ARBA" id="ARBA00023157"/>
    </source>
</evidence>
<evidence type="ECO:0000256" key="3">
    <source>
        <dbReference type="ARBA" id="ARBA00012646"/>
    </source>
</evidence>
<dbReference type="PANTHER" id="PTHR11567:SF211">
    <property type="entry name" value="PROSTATIC ACID PHOSPHATASE"/>
    <property type="match status" value="1"/>
</dbReference>
<dbReference type="OrthoDB" id="10257284at2759"/>
<keyword evidence="9" id="KW-1185">Reference proteome</keyword>
<dbReference type="InterPro" id="IPR000560">
    <property type="entry name" value="His_Pase_clade-2"/>
</dbReference>
<evidence type="ECO:0000313" key="8">
    <source>
        <dbReference type="EMBL" id="OXU23812.1"/>
    </source>
</evidence>
<dbReference type="AlphaFoldDB" id="A0A232EZD9"/>
<evidence type="ECO:0000313" key="9">
    <source>
        <dbReference type="Proteomes" id="UP000215335"/>
    </source>
</evidence>
<dbReference type="Proteomes" id="UP000215335">
    <property type="component" value="Unassembled WGS sequence"/>
</dbReference>
<evidence type="ECO:0000256" key="4">
    <source>
        <dbReference type="ARBA" id="ARBA00022729"/>
    </source>
</evidence>
<keyword evidence="6" id="KW-1015">Disulfide bond</keyword>
<dbReference type="InterPro" id="IPR050645">
    <property type="entry name" value="Histidine_acid_phosphatase"/>
</dbReference>
<dbReference type="InterPro" id="IPR029033">
    <property type="entry name" value="His_PPase_superfam"/>
</dbReference>
<dbReference type="EMBL" id="NNAY01001483">
    <property type="protein sequence ID" value="OXU23812.1"/>
    <property type="molecule type" value="Genomic_DNA"/>
</dbReference>